<protein>
    <submittedName>
        <fullName evidence="1">Uncharacterized protein</fullName>
    </submittedName>
</protein>
<dbReference type="Proteomes" id="UP001162992">
    <property type="component" value="Chromosome 14"/>
</dbReference>
<accession>A0ACC2BQ27</accession>
<dbReference type="EMBL" id="CM055105">
    <property type="protein sequence ID" value="KAJ7531881.1"/>
    <property type="molecule type" value="Genomic_DNA"/>
</dbReference>
<sequence>MAISILAMASASSSSSSFPVAVSSSSCRSFETCMPCGRSSASVYRISLTNKKSYQLNTHIGYEATTTLFASERVKKNPSREVVVLVGADSLLEQQEAPEDEVSKLKLESDLLKRRKKREELRRKRLVRKRHLRKKGRWPPAKVAKNKNI</sequence>
<evidence type="ECO:0000313" key="2">
    <source>
        <dbReference type="Proteomes" id="UP001162992"/>
    </source>
</evidence>
<proteinExistence type="predicted"/>
<comment type="caution">
    <text evidence="1">The sequence shown here is derived from an EMBL/GenBank/DDBJ whole genome shotgun (WGS) entry which is preliminary data.</text>
</comment>
<organism evidence="1 2">
    <name type="scientific">Diphasiastrum complanatum</name>
    <name type="common">Issler's clubmoss</name>
    <name type="synonym">Lycopodium complanatum</name>
    <dbReference type="NCBI Taxonomy" id="34168"/>
    <lineage>
        <taxon>Eukaryota</taxon>
        <taxon>Viridiplantae</taxon>
        <taxon>Streptophyta</taxon>
        <taxon>Embryophyta</taxon>
        <taxon>Tracheophyta</taxon>
        <taxon>Lycopodiopsida</taxon>
        <taxon>Lycopodiales</taxon>
        <taxon>Lycopodiaceae</taxon>
        <taxon>Lycopodioideae</taxon>
        <taxon>Diphasiastrum</taxon>
    </lineage>
</organism>
<gene>
    <name evidence="1" type="ORF">O6H91_14G063000</name>
</gene>
<reference evidence="2" key="1">
    <citation type="journal article" date="2024" name="Proc. Natl. Acad. Sci. U.S.A.">
        <title>Extraordinary preservation of gene collinearity over three hundred million years revealed in homosporous lycophytes.</title>
        <authorList>
            <person name="Li C."/>
            <person name="Wickell D."/>
            <person name="Kuo L.Y."/>
            <person name="Chen X."/>
            <person name="Nie B."/>
            <person name="Liao X."/>
            <person name="Peng D."/>
            <person name="Ji J."/>
            <person name="Jenkins J."/>
            <person name="Williams M."/>
            <person name="Shu S."/>
            <person name="Plott C."/>
            <person name="Barry K."/>
            <person name="Rajasekar S."/>
            <person name="Grimwood J."/>
            <person name="Han X."/>
            <person name="Sun S."/>
            <person name="Hou Z."/>
            <person name="He W."/>
            <person name="Dai G."/>
            <person name="Sun C."/>
            <person name="Schmutz J."/>
            <person name="Leebens-Mack J.H."/>
            <person name="Li F.W."/>
            <person name="Wang L."/>
        </authorList>
    </citation>
    <scope>NUCLEOTIDE SEQUENCE [LARGE SCALE GENOMIC DNA]</scope>
    <source>
        <strain evidence="2">cv. PW_Plant_1</strain>
    </source>
</reference>
<keyword evidence="2" id="KW-1185">Reference proteome</keyword>
<evidence type="ECO:0000313" key="1">
    <source>
        <dbReference type="EMBL" id="KAJ7531881.1"/>
    </source>
</evidence>
<name>A0ACC2BQ27_DIPCM</name>